<reference evidence="1" key="1">
    <citation type="submission" date="2022-08" db="EMBL/GenBank/DDBJ databases">
        <title>Genome Sequence of Lecanicillium fungicola.</title>
        <authorList>
            <person name="Buettner E."/>
        </authorList>
    </citation>
    <scope>NUCLEOTIDE SEQUENCE</scope>
    <source>
        <strain evidence="1">Babe33</strain>
    </source>
</reference>
<dbReference type="Proteomes" id="UP001143910">
    <property type="component" value="Unassembled WGS sequence"/>
</dbReference>
<protein>
    <submittedName>
        <fullName evidence="1">Uncharacterized protein</fullName>
    </submittedName>
</protein>
<dbReference type="EMBL" id="JANJQO010000114">
    <property type="protein sequence ID" value="KAJ2981735.1"/>
    <property type="molecule type" value="Genomic_DNA"/>
</dbReference>
<comment type="caution">
    <text evidence="1">The sequence shown here is derived from an EMBL/GenBank/DDBJ whole genome shotgun (WGS) entry which is preliminary data.</text>
</comment>
<keyword evidence="2" id="KW-1185">Reference proteome</keyword>
<organism evidence="1 2">
    <name type="scientific">Zarea fungicola</name>
    <dbReference type="NCBI Taxonomy" id="93591"/>
    <lineage>
        <taxon>Eukaryota</taxon>
        <taxon>Fungi</taxon>
        <taxon>Dikarya</taxon>
        <taxon>Ascomycota</taxon>
        <taxon>Pezizomycotina</taxon>
        <taxon>Sordariomycetes</taxon>
        <taxon>Hypocreomycetidae</taxon>
        <taxon>Hypocreales</taxon>
        <taxon>Cordycipitaceae</taxon>
        <taxon>Zarea</taxon>
    </lineage>
</organism>
<evidence type="ECO:0000313" key="1">
    <source>
        <dbReference type="EMBL" id="KAJ2981735.1"/>
    </source>
</evidence>
<proteinExistence type="predicted"/>
<sequence length="393" mass="40963">MRFSLVVLGLVAAVSATTADANVDVNLNAKVDAEVKTNAEAAVGKDAGCDDTTTAPGTDADISVHVNGNADADINGKTDATVNADIHGSIHGSAHSKAHLNVNGNVNMNSSVNSTVDPSVNADINVNVDASIQAEINAAIKGFTCPNTMAYCAWTKSCSCEPGQSWSRNVKACVGMSLTGDAWPEPQVDIFGSVNVNLAKFCAISPTKICEYDAAHDYCQASLDSITFVADAKISPEIKRLGVADINLNSGSISPELKSVCAGLQGLYLEHVEDAIALFNTKVYGFNVIEANLTAAVKLGSVTTTQHTLCRLGLGSCQRDCVAFPQQGCANFINADSVIGNQIQSLNGLCILPSVILSVTKAKQIVSVAVEHLLCIVGSAIKTVLSTFDCHCK</sequence>
<name>A0ACC1NR18_9HYPO</name>
<evidence type="ECO:0000313" key="2">
    <source>
        <dbReference type="Proteomes" id="UP001143910"/>
    </source>
</evidence>
<gene>
    <name evidence="1" type="ORF">NQ176_g1850</name>
</gene>
<accession>A0ACC1NR18</accession>